<evidence type="ECO:0000313" key="4">
    <source>
        <dbReference type="Proteomes" id="UP000008206"/>
    </source>
</evidence>
<dbReference type="SUPFAM" id="SSF47616">
    <property type="entry name" value="GST C-terminal domain-like"/>
    <property type="match status" value="1"/>
</dbReference>
<dbReference type="SFLD" id="SFLDG00358">
    <property type="entry name" value="Main_(cytGST)"/>
    <property type="match status" value="1"/>
</dbReference>
<dbReference type="CDD" id="cd00299">
    <property type="entry name" value="GST_C_family"/>
    <property type="match status" value="1"/>
</dbReference>
<dbReference type="SUPFAM" id="SSF52833">
    <property type="entry name" value="Thioredoxin-like"/>
    <property type="match status" value="1"/>
</dbReference>
<dbReference type="InterPro" id="IPR036282">
    <property type="entry name" value="Glutathione-S-Trfase_C_sf"/>
</dbReference>
<dbReference type="InterPro" id="IPR036249">
    <property type="entry name" value="Thioredoxin-like_sf"/>
</dbReference>
<dbReference type="PROSITE" id="PS50405">
    <property type="entry name" value="GST_CTER"/>
    <property type="match status" value="1"/>
</dbReference>
<dbReference type="KEGG" id="cyj:Cyan7822_3921"/>
<dbReference type="HOGENOM" id="CLU_011226_6_3_3"/>
<dbReference type="Pfam" id="PF00043">
    <property type="entry name" value="GST_C"/>
    <property type="match status" value="1"/>
</dbReference>
<dbReference type="InterPro" id="IPR010987">
    <property type="entry name" value="Glutathione-S-Trfase_C-like"/>
</dbReference>
<dbReference type="OrthoDB" id="465590at2"/>
<dbReference type="AlphaFoldDB" id="E0UK89"/>
<dbReference type="PANTHER" id="PTHR44051:SF8">
    <property type="entry name" value="GLUTATHIONE S-TRANSFERASE GSTA"/>
    <property type="match status" value="1"/>
</dbReference>
<dbReference type="InterPro" id="IPR004046">
    <property type="entry name" value="GST_C"/>
</dbReference>
<feature type="domain" description="GST C-terminal" evidence="2">
    <location>
        <begin position="85"/>
        <end position="215"/>
    </location>
</feature>
<evidence type="ECO:0000313" key="3">
    <source>
        <dbReference type="EMBL" id="ADN15851.1"/>
    </source>
</evidence>
<keyword evidence="3" id="KW-0808">Transferase</keyword>
<dbReference type="Proteomes" id="UP000008206">
    <property type="component" value="Chromosome"/>
</dbReference>
<dbReference type="Pfam" id="PF13417">
    <property type="entry name" value="GST_N_3"/>
    <property type="match status" value="1"/>
</dbReference>
<dbReference type="eggNOG" id="COG0625">
    <property type="taxonomic scope" value="Bacteria"/>
</dbReference>
<keyword evidence="4" id="KW-1185">Reference proteome</keyword>
<dbReference type="EMBL" id="CP002198">
    <property type="protein sequence ID" value="ADN15851.1"/>
    <property type="molecule type" value="Genomic_DNA"/>
</dbReference>
<evidence type="ECO:0000259" key="1">
    <source>
        <dbReference type="PROSITE" id="PS50404"/>
    </source>
</evidence>
<reference evidence="4" key="1">
    <citation type="journal article" date="2011" name="MBio">
        <title>Novel metabolic attributes of the genus Cyanothece, comprising a group of unicellular nitrogen-fixing Cyanobacteria.</title>
        <authorList>
            <person name="Bandyopadhyay A."/>
            <person name="Elvitigala T."/>
            <person name="Welsh E."/>
            <person name="Stockel J."/>
            <person name="Liberton M."/>
            <person name="Min H."/>
            <person name="Sherman L.A."/>
            <person name="Pakrasi H.B."/>
        </authorList>
    </citation>
    <scope>NUCLEOTIDE SEQUENCE [LARGE SCALE GENOMIC DNA]</scope>
    <source>
        <strain evidence="4">PCC 7822</strain>
    </source>
</reference>
<dbReference type="PANTHER" id="PTHR44051">
    <property type="entry name" value="GLUTATHIONE S-TRANSFERASE-RELATED"/>
    <property type="match status" value="1"/>
</dbReference>
<gene>
    <name evidence="3" type="ordered locus">Cyan7822_3921</name>
</gene>
<accession>E0UK89</accession>
<name>E0UK89_GLOV7</name>
<dbReference type="STRING" id="497965.Cyan7822_3921"/>
<dbReference type="InterPro" id="IPR040079">
    <property type="entry name" value="Glutathione_S-Trfase"/>
</dbReference>
<dbReference type="GO" id="GO:0016740">
    <property type="term" value="F:transferase activity"/>
    <property type="evidence" value="ECO:0007669"/>
    <property type="project" value="UniProtKB-KW"/>
</dbReference>
<protein>
    <submittedName>
        <fullName evidence="3">Glutathione S-transferase domain protein</fullName>
    </submittedName>
</protein>
<dbReference type="Gene3D" id="1.20.1050.10">
    <property type="match status" value="1"/>
</dbReference>
<sequence length="216" mass="23905">MLKLYHATISPNSRRVWVTLLEKGLDFELIEVELTGEQFKPDFLAINPFHHIPVLVDDGHNVIESLAILDYLEAKYPTPTMLPNNPKDLSIVRMVQFVTANELLPAGSALFPVMLGLPGGDAEKIAKAKEKIAVVLKFFEGLLDERPFFGSDNITLADAVAGTVVPWLPKAGVSLQDYPKLSAWCHGLLARPSWQKTEASKEILEAIKSRMAARMS</sequence>
<feature type="domain" description="GST N-terminal" evidence="1">
    <location>
        <begin position="1"/>
        <end position="80"/>
    </location>
</feature>
<dbReference type="PROSITE" id="PS50404">
    <property type="entry name" value="GST_NTER"/>
    <property type="match status" value="1"/>
</dbReference>
<dbReference type="RefSeq" id="WP_013323919.1">
    <property type="nucleotide sequence ID" value="NC_014501.1"/>
</dbReference>
<organism evidence="3 4">
    <name type="scientific">Gloeothece verrucosa (strain PCC 7822)</name>
    <name type="common">Cyanothece sp. (strain PCC 7822)</name>
    <dbReference type="NCBI Taxonomy" id="497965"/>
    <lineage>
        <taxon>Bacteria</taxon>
        <taxon>Bacillati</taxon>
        <taxon>Cyanobacteriota</taxon>
        <taxon>Cyanophyceae</taxon>
        <taxon>Oscillatoriophycideae</taxon>
        <taxon>Chroococcales</taxon>
        <taxon>Aphanothecaceae</taxon>
        <taxon>Gloeothece</taxon>
        <taxon>Gloeothece verrucosa</taxon>
    </lineage>
</organism>
<evidence type="ECO:0000259" key="2">
    <source>
        <dbReference type="PROSITE" id="PS50405"/>
    </source>
</evidence>
<dbReference type="SFLD" id="SFLDS00019">
    <property type="entry name" value="Glutathione_Transferase_(cytos"/>
    <property type="match status" value="1"/>
</dbReference>
<dbReference type="Gene3D" id="3.40.30.10">
    <property type="entry name" value="Glutaredoxin"/>
    <property type="match status" value="1"/>
</dbReference>
<proteinExistence type="predicted"/>
<dbReference type="InterPro" id="IPR004045">
    <property type="entry name" value="Glutathione_S-Trfase_N"/>
</dbReference>